<comment type="caution">
    <text evidence="10">The sequence shown here is derived from an EMBL/GenBank/DDBJ whole genome shotgun (WGS) entry which is preliminary data.</text>
</comment>
<dbReference type="Pfam" id="PF01259">
    <property type="entry name" value="SAICAR_synt"/>
    <property type="match status" value="1"/>
</dbReference>
<evidence type="ECO:0000256" key="6">
    <source>
        <dbReference type="ARBA" id="ARBA00022840"/>
    </source>
</evidence>
<evidence type="ECO:0000256" key="1">
    <source>
        <dbReference type="ARBA" id="ARBA00004672"/>
    </source>
</evidence>
<comment type="similarity">
    <text evidence="2 8">Belongs to the SAICAR synthetase family.</text>
</comment>
<dbReference type="GO" id="GO:0004639">
    <property type="term" value="F:phosphoribosylaminoimidazolesuccinocarboxamide synthase activity"/>
    <property type="evidence" value="ECO:0007669"/>
    <property type="project" value="UniProtKB-UniRule"/>
</dbReference>
<evidence type="ECO:0000256" key="4">
    <source>
        <dbReference type="ARBA" id="ARBA00022741"/>
    </source>
</evidence>
<dbReference type="EC" id="6.3.2.6" evidence="8"/>
<name>A0A0R1N6E8_9LACO</name>
<dbReference type="GO" id="GO:0009236">
    <property type="term" value="P:cobalamin biosynthetic process"/>
    <property type="evidence" value="ECO:0007669"/>
    <property type="project" value="InterPro"/>
</dbReference>
<proteinExistence type="inferred from homology"/>
<keyword evidence="11" id="KW-1185">Reference proteome</keyword>
<reference evidence="10 11" key="1">
    <citation type="journal article" date="2015" name="Genome Announc.">
        <title>Expanding the biotechnology potential of lactobacilli through comparative genomics of 213 strains and associated genera.</title>
        <authorList>
            <person name="Sun Z."/>
            <person name="Harris H.M."/>
            <person name="McCann A."/>
            <person name="Guo C."/>
            <person name="Argimon S."/>
            <person name="Zhang W."/>
            <person name="Yang X."/>
            <person name="Jeffery I.B."/>
            <person name="Cooney J.C."/>
            <person name="Kagawa T.F."/>
            <person name="Liu W."/>
            <person name="Song Y."/>
            <person name="Salvetti E."/>
            <person name="Wrobel A."/>
            <person name="Rasinkangas P."/>
            <person name="Parkhill J."/>
            <person name="Rea M.C."/>
            <person name="O'Sullivan O."/>
            <person name="Ritari J."/>
            <person name="Douillard F.P."/>
            <person name="Paul Ross R."/>
            <person name="Yang R."/>
            <person name="Briner A.E."/>
            <person name="Felis G.E."/>
            <person name="de Vos W.M."/>
            <person name="Barrangou R."/>
            <person name="Klaenhammer T.R."/>
            <person name="Caufield P.W."/>
            <person name="Cui Y."/>
            <person name="Zhang H."/>
            <person name="O'Toole P.W."/>
        </authorList>
    </citation>
    <scope>NUCLEOTIDE SEQUENCE [LARGE SCALE GENOMIC DNA]</scope>
    <source>
        <strain evidence="10 11">DSM 12744</strain>
    </source>
</reference>
<accession>A0A0R1N6E8</accession>
<dbReference type="GO" id="GO:0006189">
    <property type="term" value="P:'de novo' IMP biosynthetic process"/>
    <property type="evidence" value="ECO:0007669"/>
    <property type="project" value="UniProtKB-UniRule"/>
</dbReference>
<evidence type="ECO:0000313" key="10">
    <source>
        <dbReference type="EMBL" id="KRL13892.1"/>
    </source>
</evidence>
<protein>
    <recommendedName>
        <fullName evidence="8">Phosphoribosylaminoimidazole-succinocarboxamide synthase</fullName>
        <ecNumber evidence="8">6.3.2.6</ecNumber>
    </recommendedName>
    <alternativeName>
        <fullName evidence="8">SAICAR synthetase</fullName>
    </alternativeName>
</protein>
<evidence type="ECO:0000313" key="11">
    <source>
        <dbReference type="Proteomes" id="UP000051330"/>
    </source>
</evidence>
<dbReference type="InterPro" id="IPR033934">
    <property type="entry name" value="SAICAR_synt_PurC"/>
</dbReference>
<dbReference type="InterPro" id="IPR050089">
    <property type="entry name" value="SAICAR_synthetase"/>
</dbReference>
<dbReference type="OrthoDB" id="9801549at2"/>
<evidence type="ECO:0000256" key="2">
    <source>
        <dbReference type="ARBA" id="ARBA00010190"/>
    </source>
</evidence>
<dbReference type="InterPro" id="IPR028923">
    <property type="entry name" value="SAICAR_synt/ADE2_N"/>
</dbReference>
<dbReference type="InterPro" id="IPR018236">
    <property type="entry name" value="SAICAR_synthetase_CS"/>
</dbReference>
<dbReference type="STRING" id="1423792.FD09_GL001925"/>
<keyword evidence="3 8" id="KW-0436">Ligase</keyword>
<dbReference type="HAMAP" id="MF_00137">
    <property type="entry name" value="SAICAR_synth"/>
    <property type="match status" value="1"/>
</dbReference>
<dbReference type="PATRIC" id="fig|1423792.3.peg.1953"/>
<dbReference type="Gene3D" id="3.30.470.20">
    <property type="entry name" value="ATP-grasp fold, B domain"/>
    <property type="match status" value="1"/>
</dbReference>
<comment type="pathway">
    <text evidence="1 8">Purine metabolism; IMP biosynthesis via de novo pathway; 5-amino-1-(5-phospho-D-ribosyl)imidazole-4-carboxamide from 5-amino-1-(5-phospho-D-ribosyl)imidazole-4-carboxylate: step 1/2.</text>
</comment>
<keyword evidence="6 8" id="KW-0067">ATP-binding</keyword>
<dbReference type="SUPFAM" id="SSF56104">
    <property type="entry name" value="SAICAR synthase-like"/>
    <property type="match status" value="1"/>
</dbReference>
<evidence type="ECO:0000256" key="5">
    <source>
        <dbReference type="ARBA" id="ARBA00022755"/>
    </source>
</evidence>
<evidence type="ECO:0000256" key="8">
    <source>
        <dbReference type="HAMAP-Rule" id="MF_00137"/>
    </source>
</evidence>
<organism evidence="10 11">
    <name type="scientific">Schleiferilactobacillus perolens DSM 12744</name>
    <dbReference type="NCBI Taxonomy" id="1423792"/>
    <lineage>
        <taxon>Bacteria</taxon>
        <taxon>Bacillati</taxon>
        <taxon>Bacillota</taxon>
        <taxon>Bacilli</taxon>
        <taxon>Lactobacillales</taxon>
        <taxon>Lactobacillaceae</taxon>
        <taxon>Schleiferilactobacillus</taxon>
    </lineage>
</organism>
<comment type="catalytic activity">
    <reaction evidence="7 8">
        <text>5-amino-1-(5-phospho-D-ribosyl)imidazole-4-carboxylate + L-aspartate + ATP = (2S)-2-[5-amino-1-(5-phospho-beta-D-ribosyl)imidazole-4-carboxamido]succinate + ADP + phosphate + 2 H(+)</text>
        <dbReference type="Rhea" id="RHEA:22628"/>
        <dbReference type="ChEBI" id="CHEBI:15378"/>
        <dbReference type="ChEBI" id="CHEBI:29991"/>
        <dbReference type="ChEBI" id="CHEBI:30616"/>
        <dbReference type="ChEBI" id="CHEBI:43474"/>
        <dbReference type="ChEBI" id="CHEBI:58443"/>
        <dbReference type="ChEBI" id="CHEBI:77657"/>
        <dbReference type="ChEBI" id="CHEBI:456216"/>
        <dbReference type="EC" id="6.3.2.6"/>
    </reaction>
</comment>
<sequence length="238" mass="26541">MTEATLIYTGKAKQLLTTDDPAVLKVVYLDQATALNGKKKVAIRGKGPVNCEISTLLFKTVAAAGIPTHYVATPNDHTMLVKKCTMIPLEVVFRNFASGHFESKFQIDHLRPLTPAVHEYYFKSDTLNDPFINNDQIQALDIADAGTLNELQTYTDQLNVILTARFAAADIQLVDGKFEFGRLPSGELVLADELSPDNFRLVDIQTKESLDKDIFRKDEGPLVPVYEEVLRRLQESEA</sequence>
<dbReference type="GO" id="GO:0005524">
    <property type="term" value="F:ATP binding"/>
    <property type="evidence" value="ECO:0007669"/>
    <property type="project" value="UniProtKB-KW"/>
</dbReference>
<dbReference type="PANTHER" id="PTHR43599">
    <property type="entry name" value="MULTIFUNCTIONAL PROTEIN ADE2"/>
    <property type="match status" value="1"/>
</dbReference>
<dbReference type="PANTHER" id="PTHR43599:SF3">
    <property type="entry name" value="SI:DKEY-6E2.2"/>
    <property type="match status" value="1"/>
</dbReference>
<dbReference type="Proteomes" id="UP000051330">
    <property type="component" value="Unassembled WGS sequence"/>
</dbReference>
<dbReference type="CDD" id="cd01415">
    <property type="entry name" value="SAICAR_synt_PurC"/>
    <property type="match status" value="1"/>
</dbReference>
<keyword evidence="5 8" id="KW-0658">Purine biosynthesis</keyword>
<dbReference type="AlphaFoldDB" id="A0A0R1N6E8"/>
<dbReference type="RefSeq" id="WP_057818854.1">
    <property type="nucleotide sequence ID" value="NZ_AZEC01000003.1"/>
</dbReference>
<dbReference type="EMBL" id="AZEC01000003">
    <property type="protein sequence ID" value="KRL13892.1"/>
    <property type="molecule type" value="Genomic_DNA"/>
</dbReference>
<evidence type="ECO:0000259" key="9">
    <source>
        <dbReference type="Pfam" id="PF01259"/>
    </source>
</evidence>
<evidence type="ECO:0000256" key="7">
    <source>
        <dbReference type="ARBA" id="ARBA00048475"/>
    </source>
</evidence>
<keyword evidence="4 8" id="KW-0547">Nucleotide-binding</keyword>
<dbReference type="PROSITE" id="PS01058">
    <property type="entry name" value="SAICAR_SYNTHETASE_2"/>
    <property type="match status" value="1"/>
</dbReference>
<gene>
    <name evidence="8" type="primary">purC</name>
    <name evidence="10" type="ORF">FD09_GL001925</name>
</gene>
<feature type="domain" description="SAICAR synthetase/ADE2 N-terminal" evidence="9">
    <location>
        <begin position="7"/>
        <end position="232"/>
    </location>
</feature>
<dbReference type="UniPathway" id="UPA00074">
    <property type="reaction ID" value="UER00131"/>
</dbReference>
<dbReference type="Gene3D" id="3.30.200.20">
    <property type="entry name" value="Phosphorylase Kinase, domain 1"/>
    <property type="match status" value="1"/>
</dbReference>
<evidence type="ECO:0000256" key="3">
    <source>
        <dbReference type="ARBA" id="ARBA00022598"/>
    </source>
</evidence>